<keyword evidence="1" id="KW-1133">Transmembrane helix</keyword>
<gene>
    <name evidence="2" type="ORF">TIFTF001_028590</name>
</gene>
<comment type="caution">
    <text evidence="2">The sequence shown here is derived from an EMBL/GenBank/DDBJ whole genome shotgun (WGS) entry which is preliminary data.</text>
</comment>
<organism evidence="2 3">
    <name type="scientific">Ficus carica</name>
    <name type="common">Common fig</name>
    <dbReference type="NCBI Taxonomy" id="3494"/>
    <lineage>
        <taxon>Eukaryota</taxon>
        <taxon>Viridiplantae</taxon>
        <taxon>Streptophyta</taxon>
        <taxon>Embryophyta</taxon>
        <taxon>Tracheophyta</taxon>
        <taxon>Spermatophyta</taxon>
        <taxon>Magnoliopsida</taxon>
        <taxon>eudicotyledons</taxon>
        <taxon>Gunneridae</taxon>
        <taxon>Pentapetalae</taxon>
        <taxon>rosids</taxon>
        <taxon>fabids</taxon>
        <taxon>Rosales</taxon>
        <taxon>Moraceae</taxon>
        <taxon>Ficeae</taxon>
        <taxon>Ficus</taxon>
    </lineage>
</organism>
<feature type="transmembrane region" description="Helical" evidence="1">
    <location>
        <begin position="12"/>
        <end position="33"/>
    </location>
</feature>
<keyword evidence="1" id="KW-0812">Transmembrane</keyword>
<evidence type="ECO:0000313" key="2">
    <source>
        <dbReference type="EMBL" id="GMN59499.1"/>
    </source>
</evidence>
<keyword evidence="3" id="KW-1185">Reference proteome</keyword>
<dbReference type="EMBL" id="BTGU01000088">
    <property type="protein sequence ID" value="GMN59499.1"/>
    <property type="molecule type" value="Genomic_DNA"/>
</dbReference>
<protein>
    <submittedName>
        <fullName evidence="2">Uncharacterized protein</fullName>
    </submittedName>
</protein>
<name>A0AA88DQ71_FICCA</name>
<proteinExistence type="predicted"/>
<keyword evidence="1" id="KW-0472">Membrane</keyword>
<dbReference type="AlphaFoldDB" id="A0AA88DQ71"/>
<evidence type="ECO:0000256" key="1">
    <source>
        <dbReference type="SAM" id="Phobius"/>
    </source>
</evidence>
<reference evidence="2" key="1">
    <citation type="submission" date="2023-07" db="EMBL/GenBank/DDBJ databases">
        <title>draft genome sequence of fig (Ficus carica).</title>
        <authorList>
            <person name="Takahashi T."/>
            <person name="Nishimura K."/>
        </authorList>
    </citation>
    <scope>NUCLEOTIDE SEQUENCE</scope>
</reference>
<sequence>MLNDLAHGLSWIGLAATTTPWLCATVSNLLAILDARLWRDDTADCEIWVGYRHGFWKYVITTSRLIHGCNVPSISFPMTIGEALLPPLLTPSRQQPIEF</sequence>
<accession>A0AA88DQ71</accession>
<evidence type="ECO:0000313" key="3">
    <source>
        <dbReference type="Proteomes" id="UP001187192"/>
    </source>
</evidence>
<dbReference type="Proteomes" id="UP001187192">
    <property type="component" value="Unassembled WGS sequence"/>
</dbReference>